<dbReference type="Proteomes" id="UP000267096">
    <property type="component" value="Unassembled WGS sequence"/>
</dbReference>
<dbReference type="EMBL" id="UYRR01017904">
    <property type="protein sequence ID" value="VDK29142.1"/>
    <property type="molecule type" value="Genomic_DNA"/>
</dbReference>
<dbReference type="EMBL" id="UYRR01017499">
    <property type="protein sequence ID" value="VDK28938.1"/>
    <property type="molecule type" value="Genomic_DNA"/>
</dbReference>
<evidence type="ECO:0000313" key="2">
    <source>
        <dbReference type="EMBL" id="VDK28938.1"/>
    </source>
</evidence>
<feature type="region of interest" description="Disordered" evidence="1">
    <location>
        <begin position="1"/>
        <end position="50"/>
    </location>
</feature>
<protein>
    <submittedName>
        <fullName evidence="3">Uncharacterized protein</fullName>
    </submittedName>
</protein>
<organism evidence="3 4">
    <name type="scientific">Anisakis simplex</name>
    <name type="common">Herring worm</name>
    <dbReference type="NCBI Taxonomy" id="6269"/>
    <lineage>
        <taxon>Eukaryota</taxon>
        <taxon>Metazoa</taxon>
        <taxon>Ecdysozoa</taxon>
        <taxon>Nematoda</taxon>
        <taxon>Chromadorea</taxon>
        <taxon>Rhabditida</taxon>
        <taxon>Spirurina</taxon>
        <taxon>Ascaridomorpha</taxon>
        <taxon>Ascaridoidea</taxon>
        <taxon>Anisakidae</taxon>
        <taxon>Anisakis</taxon>
        <taxon>Anisakis simplex complex</taxon>
    </lineage>
</organism>
<proteinExistence type="predicted"/>
<sequence length="50" mass="5519">MENSVLYRVAPMRSPLQQPSPNANQQQSLTSQHPPATSNRTQSNAQRVAT</sequence>
<evidence type="ECO:0000313" key="4">
    <source>
        <dbReference type="Proteomes" id="UP000267096"/>
    </source>
</evidence>
<name>A0A3P6NXI3_ANISI</name>
<evidence type="ECO:0000256" key="1">
    <source>
        <dbReference type="SAM" id="MobiDB-lite"/>
    </source>
</evidence>
<gene>
    <name evidence="2" type="ORF">ASIM_LOCUS7322</name>
    <name evidence="3" type="ORF">ASIM_LOCUS7421</name>
</gene>
<dbReference type="AlphaFoldDB" id="A0A3P6NXI3"/>
<reference evidence="3 4" key="1">
    <citation type="submission" date="2018-11" db="EMBL/GenBank/DDBJ databases">
        <authorList>
            <consortium name="Pathogen Informatics"/>
        </authorList>
    </citation>
    <scope>NUCLEOTIDE SEQUENCE [LARGE SCALE GENOMIC DNA]</scope>
</reference>
<keyword evidence="4" id="KW-1185">Reference proteome</keyword>
<feature type="compositionally biased region" description="Polar residues" evidence="1">
    <location>
        <begin position="30"/>
        <end position="50"/>
    </location>
</feature>
<feature type="compositionally biased region" description="Low complexity" evidence="1">
    <location>
        <begin position="14"/>
        <end position="29"/>
    </location>
</feature>
<accession>A0A3P6NXI3</accession>
<evidence type="ECO:0000313" key="3">
    <source>
        <dbReference type="EMBL" id="VDK29142.1"/>
    </source>
</evidence>